<keyword evidence="2" id="KW-1185">Reference proteome</keyword>
<gene>
    <name evidence="1" type="ORF">AWB76_06561</name>
</gene>
<name>A0A158D7M0_9BURK</name>
<organism evidence="1 2">
    <name type="scientific">Caballeronia temeraria</name>
    <dbReference type="NCBI Taxonomy" id="1777137"/>
    <lineage>
        <taxon>Bacteria</taxon>
        <taxon>Pseudomonadati</taxon>
        <taxon>Pseudomonadota</taxon>
        <taxon>Betaproteobacteria</taxon>
        <taxon>Burkholderiales</taxon>
        <taxon>Burkholderiaceae</taxon>
        <taxon>Caballeronia</taxon>
    </lineage>
</organism>
<dbReference type="Proteomes" id="UP000054624">
    <property type="component" value="Unassembled WGS sequence"/>
</dbReference>
<evidence type="ECO:0000313" key="2">
    <source>
        <dbReference type="Proteomes" id="UP000054624"/>
    </source>
</evidence>
<evidence type="ECO:0000313" key="1">
    <source>
        <dbReference type="EMBL" id="SAK90598.1"/>
    </source>
</evidence>
<dbReference type="STRING" id="1777137.AWB76_06561"/>
<reference evidence="2" key="1">
    <citation type="submission" date="2016-01" db="EMBL/GenBank/DDBJ databases">
        <authorList>
            <person name="Peeters Charlotte."/>
        </authorList>
    </citation>
    <scope>NUCLEOTIDE SEQUENCE [LARGE SCALE GENOMIC DNA]</scope>
</reference>
<dbReference type="AlphaFoldDB" id="A0A158D7M0"/>
<sequence length="41" mass="4180">MMVVSASSVARNGSALDIMPGTFLARRPTRAVTGKPSTTSG</sequence>
<accession>A0A158D7M0</accession>
<proteinExistence type="predicted"/>
<dbReference type="EMBL" id="FCOI02000035">
    <property type="protein sequence ID" value="SAK90598.1"/>
    <property type="molecule type" value="Genomic_DNA"/>
</dbReference>
<protein>
    <submittedName>
        <fullName evidence="1">Uncharacterized protein</fullName>
    </submittedName>
</protein>